<evidence type="ECO:0008006" key="3">
    <source>
        <dbReference type="Google" id="ProtNLM"/>
    </source>
</evidence>
<dbReference type="Proteomes" id="UP000218627">
    <property type="component" value="Unassembled WGS sequence"/>
</dbReference>
<name>A0A285NQG6_9AQUI</name>
<gene>
    <name evidence="1" type="ORF">SAMN06265353_0313</name>
</gene>
<dbReference type="AlphaFoldDB" id="A0A285NQG6"/>
<organism evidence="1 2">
    <name type="scientific">Hydrogenobacter hydrogenophilus</name>
    <dbReference type="NCBI Taxonomy" id="35835"/>
    <lineage>
        <taxon>Bacteria</taxon>
        <taxon>Pseudomonadati</taxon>
        <taxon>Aquificota</taxon>
        <taxon>Aquificia</taxon>
        <taxon>Aquificales</taxon>
        <taxon>Aquificaceae</taxon>
        <taxon>Hydrogenobacter</taxon>
    </lineage>
</organism>
<evidence type="ECO:0000313" key="2">
    <source>
        <dbReference type="Proteomes" id="UP000218627"/>
    </source>
</evidence>
<dbReference type="Gene3D" id="3.30.70.100">
    <property type="match status" value="1"/>
</dbReference>
<reference evidence="2" key="1">
    <citation type="submission" date="2017-09" db="EMBL/GenBank/DDBJ databases">
        <authorList>
            <person name="Varghese N."/>
            <person name="Submissions S."/>
        </authorList>
    </citation>
    <scope>NUCLEOTIDE SEQUENCE [LARGE SCALE GENOMIC DNA]</scope>
    <source>
        <strain evidence="2">DSM 2913</strain>
    </source>
</reference>
<evidence type="ECO:0000313" key="1">
    <source>
        <dbReference type="EMBL" id="SNZ11715.1"/>
    </source>
</evidence>
<accession>A0A285NQG6</accession>
<dbReference type="SUPFAM" id="SSF54909">
    <property type="entry name" value="Dimeric alpha+beta barrel"/>
    <property type="match status" value="1"/>
</dbReference>
<dbReference type="InterPro" id="IPR011008">
    <property type="entry name" value="Dimeric_a/b-barrel"/>
</dbReference>
<keyword evidence="2" id="KW-1185">Reference proteome</keyword>
<sequence>MFMGNMIVDVPEDAIVNINYVVLKEGVTLDDVMERVAYLCEHVKTYHSDTGFYGGFVLLNTGGVSLEGSTAGQTTEHPLKDREVLIVTFWRSLEDHEESHRSEGFNKLFKELTELAESTYEVVYKMLWQGRAYDPETAKRAREAKQTHCNTC</sequence>
<protein>
    <recommendedName>
        <fullName evidence="3">Ligand-binding protein SH3</fullName>
    </recommendedName>
</protein>
<dbReference type="EMBL" id="OBEN01000001">
    <property type="protein sequence ID" value="SNZ11715.1"/>
    <property type="molecule type" value="Genomic_DNA"/>
</dbReference>
<proteinExistence type="predicted"/>